<proteinExistence type="predicted"/>
<dbReference type="RefSeq" id="WP_234271043.1">
    <property type="nucleotide sequence ID" value="NZ_JABFTX010000003.1"/>
</dbReference>
<feature type="domain" description="SnoaL-like" evidence="1">
    <location>
        <begin position="14"/>
        <end position="134"/>
    </location>
</feature>
<protein>
    <submittedName>
        <fullName evidence="2">SnoaL-like domain-containing protein</fullName>
    </submittedName>
</protein>
<gene>
    <name evidence="2" type="ORF">HOP53_16545</name>
</gene>
<dbReference type="SUPFAM" id="SSF54427">
    <property type="entry name" value="NTF2-like"/>
    <property type="match status" value="1"/>
</dbReference>
<evidence type="ECO:0000313" key="3">
    <source>
        <dbReference type="Proteomes" id="UP001320168"/>
    </source>
</evidence>
<dbReference type="EMBL" id="JABFTX010000003">
    <property type="protein sequence ID" value="MCE8004438.1"/>
    <property type="molecule type" value="Genomic_DNA"/>
</dbReference>
<reference evidence="2 3" key="1">
    <citation type="journal article" date="2021" name="Front. Microbiol.">
        <title>Aerobic Denitrification and Heterotrophic Sulfur Oxidation in the Genus Halomonas Revealed by Six Novel Species Characterizations and Genome-Based Analysis.</title>
        <authorList>
            <person name="Wang L."/>
            <person name="Shao Z."/>
        </authorList>
    </citation>
    <scope>NUCLEOTIDE SEQUENCE [LARGE SCALE GENOMIC DNA]</scope>
    <source>
        <strain evidence="2 3">MCCC 1A11081</strain>
    </source>
</reference>
<comment type="caution">
    <text evidence="2">The sequence shown here is derived from an EMBL/GenBank/DDBJ whole genome shotgun (WGS) entry which is preliminary data.</text>
</comment>
<sequence>MTTHASLSAEAAVLEQLESWAAAVRAQDVDAIVAHYAPDIVAFDAVMKLQFKGVAAYRDHWQTCVEMFPGPMVLELHEVTIHADHQVAFCHALQRCGGTDAKGEFQAGWLRLTSGYRRIEGEWKVVHEHFSAPFDMESDKALLHLTP</sequence>
<dbReference type="Gene3D" id="3.10.450.50">
    <property type="match status" value="1"/>
</dbReference>
<dbReference type="InterPro" id="IPR032710">
    <property type="entry name" value="NTF2-like_dom_sf"/>
</dbReference>
<name>A0ABS9A6I6_9GAMM</name>
<evidence type="ECO:0000313" key="2">
    <source>
        <dbReference type="EMBL" id="MCE8004438.1"/>
    </source>
</evidence>
<dbReference type="Proteomes" id="UP001320168">
    <property type="component" value="Unassembled WGS sequence"/>
</dbReference>
<evidence type="ECO:0000259" key="1">
    <source>
        <dbReference type="Pfam" id="PF13474"/>
    </source>
</evidence>
<accession>A0ABS9A6I6</accession>
<dbReference type="InterPro" id="IPR037401">
    <property type="entry name" value="SnoaL-like"/>
</dbReference>
<organism evidence="2 3">
    <name type="scientific">Billgrantia ethanolica</name>
    <dbReference type="NCBI Taxonomy" id="2733486"/>
    <lineage>
        <taxon>Bacteria</taxon>
        <taxon>Pseudomonadati</taxon>
        <taxon>Pseudomonadota</taxon>
        <taxon>Gammaproteobacteria</taxon>
        <taxon>Oceanospirillales</taxon>
        <taxon>Halomonadaceae</taxon>
        <taxon>Billgrantia</taxon>
    </lineage>
</organism>
<keyword evidence="3" id="KW-1185">Reference proteome</keyword>
<dbReference type="Pfam" id="PF13474">
    <property type="entry name" value="SnoaL_3"/>
    <property type="match status" value="1"/>
</dbReference>